<protein>
    <submittedName>
        <fullName evidence="1">Uncharacterized protein</fullName>
    </submittedName>
</protein>
<evidence type="ECO:0000313" key="2">
    <source>
        <dbReference type="Proteomes" id="UP000245865"/>
    </source>
</evidence>
<dbReference type="EMBL" id="QGDB01000005">
    <property type="protein sequence ID" value="PWL17158.1"/>
    <property type="molecule type" value="Genomic_DNA"/>
</dbReference>
<proteinExistence type="predicted"/>
<sequence>MMDEAEYMALVDALEATSDKISRLGAGIIAALAFNVASDSRSFARRLGVAHALVLREVTLLGEQDDYIIIRQRDARTQRIHYVLSPAGETLLAEVRR</sequence>
<dbReference type="AlphaFoldDB" id="A0A316J7M7"/>
<dbReference type="InterPro" id="IPR036390">
    <property type="entry name" value="WH_DNA-bd_sf"/>
</dbReference>
<accession>A0A316J7M7</accession>
<reference evidence="1 2" key="1">
    <citation type="submission" date="2018-05" db="EMBL/GenBank/DDBJ databases">
        <title>Comparative genomic sequence analysis between strain HN4 and CCM 8460T (Falsochrobactrum ovis) will provide more evidence to prove that HN4 is a new species of Falsochrobactrum.</title>
        <authorList>
            <person name="Lyu W."/>
            <person name="Sun L."/>
            <person name="Yao L."/>
        </authorList>
    </citation>
    <scope>NUCLEOTIDE SEQUENCE [LARGE SCALE GENOMIC DNA]</scope>
    <source>
        <strain evidence="1 2">HN4</strain>
    </source>
</reference>
<keyword evidence="2" id="KW-1185">Reference proteome</keyword>
<dbReference type="Proteomes" id="UP000245865">
    <property type="component" value="Unassembled WGS sequence"/>
</dbReference>
<gene>
    <name evidence="1" type="ORF">DKP76_14130</name>
</gene>
<comment type="caution">
    <text evidence="1">The sequence shown here is derived from an EMBL/GenBank/DDBJ whole genome shotgun (WGS) entry which is preliminary data.</text>
</comment>
<evidence type="ECO:0000313" key="1">
    <source>
        <dbReference type="EMBL" id="PWL17158.1"/>
    </source>
</evidence>
<dbReference type="SUPFAM" id="SSF46785">
    <property type="entry name" value="Winged helix' DNA-binding domain"/>
    <property type="match status" value="1"/>
</dbReference>
<organism evidence="1 2">
    <name type="scientific">Falsochrobactrum shanghaiense</name>
    <dbReference type="NCBI Taxonomy" id="2201899"/>
    <lineage>
        <taxon>Bacteria</taxon>
        <taxon>Pseudomonadati</taxon>
        <taxon>Pseudomonadota</taxon>
        <taxon>Alphaproteobacteria</taxon>
        <taxon>Hyphomicrobiales</taxon>
        <taxon>Brucellaceae</taxon>
        <taxon>Falsochrobactrum</taxon>
    </lineage>
</organism>
<dbReference type="OrthoDB" id="7365132at2"/>
<name>A0A316J7M7_9HYPH</name>